<feature type="transmembrane region" description="Helical" evidence="1">
    <location>
        <begin position="1033"/>
        <end position="1049"/>
    </location>
</feature>
<organism evidence="2 5">
    <name type="scientific">Plasmodium yoelii</name>
    <dbReference type="NCBI Taxonomy" id="5861"/>
    <lineage>
        <taxon>Eukaryota</taxon>
        <taxon>Sar</taxon>
        <taxon>Alveolata</taxon>
        <taxon>Apicomplexa</taxon>
        <taxon>Aconoidasida</taxon>
        <taxon>Haemosporida</taxon>
        <taxon>Plasmodiidae</taxon>
        <taxon>Plasmodium</taxon>
        <taxon>Plasmodium (Vinckeia)</taxon>
    </lineage>
</organism>
<sequence length="1344" mass="162051">MFSNVSKINGVKRLRSLKKNINDNLSGTKKNKKLSSKTAKYINYYFCKKKKADDKIAFNIEKKKKLEYTPSLFQVIYNIKDDKFINIKKCNILELNSGDKNEENKLNIIKNNKINTECFSNVSNASNEEVRDCLDNKINLNKTDKNEKILAKENYIYNKILQKNDMISIQPCITIRKDKMLKDLKNMDIINNIIDIKKNKDVCNIYLITSLINIYHENNYNYLILKIIKDMKYIVNTMNNKIVSLLLFNLYKYYITCYIKKIYEKDNIINLRSHFNIFYIIDHNLNNLCEQTYEFLNINVIKNFLISISYDIEKNLYCEKDMSILSKIIFVYSFFLDKNYKLFELLIGRIFKSLKIKKEKNKNLNNLFIIRTKIENISLIALSFEKLNLYSSKFTFLHSYIILRKINRLIKCGEKLLLLNKKKKILKKKNLKNINLFPMHSRDKLDTKLPLINLKDIFIYLYIINKNNIKNNRFIISILKYAQIFFKANFENDKKNYIYSYFQNVAKKKKQINNTTGSLNIYDNSLKYFRDNLNLTNLRNINKKCKSVNGCNNERVSILDSYKCIALKGGNNNNNKNKNKNKNKKINKMLALHSLYIINKNRQKKLKTCHNHGDNNNGDNNNGDNNGDNNFIIEKVDMEKIQNDKDDIFPFLITTKKYMNYYLVDLTCMCIFLNYLINYDYLFLTKFETFNCLTKLYIDLLRKTNLKEIHFFYLFRIFEINRKLNIYNNFLTKLLYSSIYFKCKKIIDMNTNKYDYNKTRYVNNFNNTNLFFSKLYEQHTCNYLVKSYIELLKSKNIDIKLFNCINKCLSIFLENKTNLSTNYITLYKCLKLLYLINENVILGMRRRDIFKDEQNYIFYVITNLENIKWDTLNNEYVLKYFKYINNLTKNKKKKKIYNLNFCKKNWIKIEKINQKLCLTINKRICNLNLIEIIKLYLYSNYNFGKKKINLDNLFKNILQYSNIINEQIQDEYFFISIFKITIFKICLNFQEYKNKNKLVDNINKYPDWTLILNLLILIKKQIKNNVNQIKKKNIYLMLTQLFFCLSLIFKQNIWVYKNWRKINLCAKNWRKINLCAKNWRKISKANNIEIVENLYEIINIIFKKGWVCNNDDKNFLIYIYLLYFNRMIIKKKEIKIKFFKKKEGKEFLQITQNYINEMNKILNSPLVNSNIAYTNSLLLFFLFKYKIFLINYKNRKNKNKMCLSINNSILYRNLLNYKNDYKLFQILFFTIIYNYNILNNYNFTFIYTPWNYLYNNSILETQQHSTFSLENKYLRNNFYDTIPNKKYTLYYNLNDWNNLATILQKNYRSTNILYLFICRKKEIEHSLKLASFRASNLGPPFCRL</sequence>
<dbReference type="OrthoDB" id="392581at2759"/>
<evidence type="ECO:0000313" key="4">
    <source>
        <dbReference type="Proteomes" id="UP000072874"/>
    </source>
</evidence>
<dbReference type="VEuPathDB" id="PlasmoDB:PYYM_1114600"/>
<keyword evidence="1" id="KW-1133">Transmembrane helix</keyword>
<evidence type="ECO:0000313" key="2">
    <source>
        <dbReference type="EMBL" id="CDU18828.1"/>
    </source>
</evidence>
<dbReference type="GeneID" id="3790263"/>
<dbReference type="EMBL" id="LK934639">
    <property type="protein sequence ID" value="CDU18828.1"/>
    <property type="molecule type" value="Genomic_DNA"/>
</dbReference>
<name>A0A077Y5V1_PLAYE</name>
<reference evidence="3" key="2">
    <citation type="submission" date="2014-05" db="EMBL/GenBank/DDBJ databases">
        <authorList>
            <person name="Aslett M.A."/>
            <person name="De Silva N."/>
        </authorList>
    </citation>
    <scope>NUCLEOTIDE SEQUENCE</scope>
    <source>
        <strain evidence="3">17X</strain>
    </source>
</reference>
<dbReference type="OMA" id="KMESIEF"/>
<dbReference type="EMBL" id="LM993665">
    <property type="protein sequence ID" value="VTZ79413.1"/>
    <property type="molecule type" value="Genomic_DNA"/>
</dbReference>
<evidence type="ECO:0000313" key="5">
    <source>
        <dbReference type="Proteomes" id="UP000072904"/>
    </source>
</evidence>
<keyword evidence="1" id="KW-0812">Transmembrane</keyword>
<dbReference type="Proteomes" id="UP000072874">
    <property type="component" value="Chromosome 11"/>
</dbReference>
<dbReference type="VEuPathDB" id="PlasmoDB:PY04606"/>
<accession>A0A077Y5V1</accession>
<feature type="transmembrane region" description="Helical" evidence="1">
    <location>
        <begin position="1171"/>
        <end position="1192"/>
    </location>
</feature>
<dbReference type="VEuPathDB" id="PlasmoDB:Py17XNL_001105541"/>
<reference evidence="4 5" key="1">
    <citation type="journal article" date="2014" name="BMC Biol.">
        <title>A comprehensive evaluation of rodent malaria parasite genomes and gene expression.</title>
        <authorList>
            <person name="Otto T.D."/>
            <person name="Bohme U."/>
            <person name="Jackson A.P."/>
            <person name="Hunt M."/>
            <person name="Franke-Fayard B."/>
            <person name="Hoeijmakers W.A."/>
            <person name="Religa A.A."/>
            <person name="Robertson L."/>
            <person name="Sanders M."/>
            <person name="Ogun S.A."/>
            <person name="Cunningham D."/>
            <person name="Erhart A."/>
            <person name="Billker O."/>
            <person name="Khan S.M."/>
            <person name="Stunnenberg H.G."/>
            <person name="Langhorne J."/>
            <person name="Holder A.A."/>
            <person name="Waters A.P."/>
            <person name="Newbold C.I."/>
            <person name="Pain A."/>
            <person name="Berriman M."/>
            <person name="Janse C.J."/>
        </authorList>
    </citation>
    <scope>NUCLEOTIDE SEQUENCE [LARGE SCALE GENOMIC DNA]</scope>
    <source>
        <strain evidence="3 4">17X</strain>
        <strain evidence="2 5">YM</strain>
    </source>
</reference>
<dbReference type="VEuPathDB" id="PlasmoDB:PY17X_1113600"/>
<keyword evidence="1" id="KW-0472">Membrane</keyword>
<dbReference type="KEGG" id="pyo:PY17X_1113600"/>
<protein>
    <submittedName>
        <fullName evidence="2">Uncharacterized protein</fullName>
    </submittedName>
</protein>
<reference evidence="2" key="3">
    <citation type="submission" date="2014-05" db="EMBL/GenBank/DDBJ databases">
        <authorList>
            <person name="Aslett A.Martin."/>
            <person name="De Silva Nishadi"/>
        </authorList>
    </citation>
    <scope>NUCLEOTIDE SEQUENCE</scope>
    <source>
        <strain evidence="2">YM</strain>
    </source>
</reference>
<gene>
    <name evidence="3" type="ORF">PY17X_1113600</name>
    <name evidence="2" type="ORF">PYYM_1114600</name>
</gene>
<dbReference type="Proteomes" id="UP000072904">
    <property type="component" value="Chromosome 11"/>
</dbReference>
<dbReference type="RefSeq" id="XP_022812376.1">
    <property type="nucleotide sequence ID" value="XM_022956473.1"/>
</dbReference>
<evidence type="ECO:0000256" key="1">
    <source>
        <dbReference type="SAM" id="Phobius"/>
    </source>
</evidence>
<reference evidence="3" key="4">
    <citation type="submission" date="2019-05" db="EMBL/GenBank/DDBJ databases">
        <authorList>
            <consortium name="Pathogen Informatics"/>
        </authorList>
    </citation>
    <scope>NUCLEOTIDE SEQUENCE</scope>
    <source>
        <strain evidence="3">17X</strain>
    </source>
</reference>
<proteinExistence type="predicted"/>
<evidence type="ECO:0000313" key="3">
    <source>
        <dbReference type="EMBL" id="VTZ79413.1"/>
    </source>
</evidence>